<evidence type="ECO:0000313" key="1">
    <source>
        <dbReference type="EMBL" id="ETM48547.1"/>
    </source>
</evidence>
<reference evidence="1" key="1">
    <citation type="submission" date="2013-11" db="EMBL/GenBank/DDBJ databases">
        <title>The Genome Sequence of Phytophthora parasitica IAC_01/95.</title>
        <authorList>
            <consortium name="The Broad Institute Genomics Platform"/>
            <person name="Russ C."/>
            <person name="Tyler B."/>
            <person name="Panabieres F."/>
            <person name="Shan W."/>
            <person name="Tripathy S."/>
            <person name="Grunwald N."/>
            <person name="Machado M."/>
            <person name="Johnson C.S."/>
            <person name="Arredondo F."/>
            <person name="Hong C."/>
            <person name="Coffey M."/>
            <person name="Young S.K."/>
            <person name="Zeng Q."/>
            <person name="Gargeya S."/>
            <person name="Fitzgerald M."/>
            <person name="Abouelleil A."/>
            <person name="Alvarado L."/>
            <person name="Chapman S.B."/>
            <person name="Gainer-Dewar J."/>
            <person name="Goldberg J."/>
            <person name="Griggs A."/>
            <person name="Gujja S."/>
            <person name="Hansen M."/>
            <person name="Howarth C."/>
            <person name="Imamovic A."/>
            <person name="Ireland A."/>
            <person name="Larimer J."/>
            <person name="McCowan C."/>
            <person name="Murphy C."/>
            <person name="Pearson M."/>
            <person name="Poon T.W."/>
            <person name="Priest M."/>
            <person name="Roberts A."/>
            <person name="Saif S."/>
            <person name="Shea T."/>
            <person name="Sykes S."/>
            <person name="Wortman J."/>
            <person name="Nusbaum C."/>
            <person name="Birren B."/>
        </authorList>
    </citation>
    <scope>NUCLEOTIDE SEQUENCE [LARGE SCALE GENOMIC DNA]</scope>
    <source>
        <strain evidence="1">IAC_01/95</strain>
    </source>
</reference>
<sequence length="119" mass="13294">RHVFFWSGAVGTVGPFNALFSCKTSRVERAIVAIGYSPSGSNGNAKRRFFTDWPTEYGKAGPCLCVHGSYEETDSIRSNASTPRRLDARSIKLDDHQLFENSKGQDIESYDFLSKKNTH</sequence>
<name>W2NIR2_PHYNI</name>
<dbReference type="AlphaFoldDB" id="W2NIR2"/>
<organism evidence="1">
    <name type="scientific">Phytophthora nicotianae</name>
    <name type="common">Potato buckeye rot agent</name>
    <name type="synonym">Phytophthora parasitica</name>
    <dbReference type="NCBI Taxonomy" id="4792"/>
    <lineage>
        <taxon>Eukaryota</taxon>
        <taxon>Sar</taxon>
        <taxon>Stramenopiles</taxon>
        <taxon>Oomycota</taxon>
        <taxon>Peronosporomycetes</taxon>
        <taxon>Peronosporales</taxon>
        <taxon>Peronosporaceae</taxon>
        <taxon>Phytophthora</taxon>
    </lineage>
</organism>
<dbReference type="Proteomes" id="UP000054532">
    <property type="component" value="Unassembled WGS sequence"/>
</dbReference>
<protein>
    <submittedName>
        <fullName evidence="1">Uncharacterized protein</fullName>
    </submittedName>
</protein>
<accession>W2NIR2</accession>
<feature type="non-terminal residue" evidence="1">
    <location>
        <position position="1"/>
    </location>
</feature>
<gene>
    <name evidence="1" type="ORF">L914_06924</name>
</gene>
<dbReference type="EMBL" id="KI692330">
    <property type="protein sequence ID" value="ETM48547.1"/>
    <property type="molecule type" value="Genomic_DNA"/>
</dbReference>
<proteinExistence type="predicted"/>